<feature type="domain" description="tRNA/rRNA methyltransferase SpoU type" evidence="3">
    <location>
        <begin position="19"/>
        <end position="162"/>
    </location>
</feature>
<dbReference type="GO" id="GO:0006396">
    <property type="term" value="P:RNA processing"/>
    <property type="evidence" value="ECO:0007669"/>
    <property type="project" value="InterPro"/>
</dbReference>
<protein>
    <submittedName>
        <fullName evidence="4">tRNA (Guanosine(18)-2'-O)-methyltransferase</fullName>
    </submittedName>
</protein>
<evidence type="ECO:0000256" key="2">
    <source>
        <dbReference type="ARBA" id="ARBA00022679"/>
    </source>
</evidence>
<dbReference type="EMBL" id="BSOH01000001">
    <property type="protein sequence ID" value="GLR15676.1"/>
    <property type="molecule type" value="Genomic_DNA"/>
</dbReference>
<dbReference type="RefSeq" id="WP_235292574.1">
    <property type="nucleotide sequence ID" value="NZ_BSOH01000001.1"/>
</dbReference>
<gene>
    <name evidence="4" type="primary">trmH</name>
    <name evidence="4" type="ORF">GCM10007940_02910</name>
</gene>
<dbReference type="AlphaFoldDB" id="A0AA37SJG4"/>
<keyword evidence="2" id="KW-0808">Transferase</keyword>
<dbReference type="SUPFAM" id="SSF75217">
    <property type="entry name" value="alpha/beta knot"/>
    <property type="match status" value="1"/>
</dbReference>
<dbReference type="GO" id="GO:0032259">
    <property type="term" value="P:methylation"/>
    <property type="evidence" value="ECO:0007669"/>
    <property type="project" value="UniProtKB-KW"/>
</dbReference>
<name>A0AA37SJG4_9BACT</name>
<evidence type="ECO:0000259" key="3">
    <source>
        <dbReference type="Pfam" id="PF00588"/>
    </source>
</evidence>
<comment type="caution">
    <text evidence="4">The sequence shown here is derived from an EMBL/GenBank/DDBJ whole genome shotgun (WGS) entry which is preliminary data.</text>
</comment>
<sequence length="169" mass="18903">MSNQVPSDKINWDQKKFPLLVIVENIHSPANVGLIIRTCEAFGVSEIHFLGPYSNVHSDKFKKAARSAEKYIDIIIEQETEVQLNKIHERGYQIIALEIADQSKPLHKLILGTQEKIALLLGSERHGISPESLLLADHSIHIQQYGRTGSLNVGTALSIALYEITNQLK</sequence>
<dbReference type="InterPro" id="IPR051259">
    <property type="entry name" value="rRNA_Methyltransferase"/>
</dbReference>
<organism evidence="4 5">
    <name type="scientific">Portibacter lacus</name>
    <dbReference type="NCBI Taxonomy" id="1099794"/>
    <lineage>
        <taxon>Bacteria</taxon>
        <taxon>Pseudomonadati</taxon>
        <taxon>Bacteroidota</taxon>
        <taxon>Saprospiria</taxon>
        <taxon>Saprospirales</taxon>
        <taxon>Haliscomenobacteraceae</taxon>
        <taxon>Portibacter</taxon>
    </lineage>
</organism>
<dbReference type="PANTHER" id="PTHR43191">
    <property type="entry name" value="RRNA METHYLTRANSFERASE 3"/>
    <property type="match status" value="1"/>
</dbReference>
<dbReference type="InterPro" id="IPR029028">
    <property type="entry name" value="Alpha/beta_knot_MTases"/>
</dbReference>
<proteinExistence type="predicted"/>
<dbReference type="Gene3D" id="3.40.1280.10">
    <property type="match status" value="1"/>
</dbReference>
<dbReference type="GO" id="GO:0003723">
    <property type="term" value="F:RNA binding"/>
    <property type="evidence" value="ECO:0007669"/>
    <property type="project" value="InterPro"/>
</dbReference>
<dbReference type="InterPro" id="IPR001537">
    <property type="entry name" value="SpoU_MeTrfase"/>
</dbReference>
<keyword evidence="1" id="KW-0489">Methyltransferase</keyword>
<dbReference type="GO" id="GO:0008173">
    <property type="term" value="F:RNA methyltransferase activity"/>
    <property type="evidence" value="ECO:0007669"/>
    <property type="project" value="InterPro"/>
</dbReference>
<dbReference type="InterPro" id="IPR029026">
    <property type="entry name" value="tRNA_m1G_MTases_N"/>
</dbReference>
<evidence type="ECO:0000313" key="5">
    <source>
        <dbReference type="Proteomes" id="UP001156666"/>
    </source>
</evidence>
<reference evidence="4" key="1">
    <citation type="journal article" date="2014" name="Int. J. Syst. Evol. Microbiol.">
        <title>Complete genome sequence of Corynebacterium casei LMG S-19264T (=DSM 44701T), isolated from a smear-ripened cheese.</title>
        <authorList>
            <consortium name="US DOE Joint Genome Institute (JGI-PGF)"/>
            <person name="Walter F."/>
            <person name="Albersmeier A."/>
            <person name="Kalinowski J."/>
            <person name="Ruckert C."/>
        </authorList>
    </citation>
    <scope>NUCLEOTIDE SEQUENCE</scope>
    <source>
        <strain evidence="4">NBRC 108769</strain>
    </source>
</reference>
<accession>A0AA37SJG4</accession>
<evidence type="ECO:0000313" key="4">
    <source>
        <dbReference type="EMBL" id="GLR15676.1"/>
    </source>
</evidence>
<dbReference type="CDD" id="cd18082">
    <property type="entry name" value="SpoU-like_family"/>
    <property type="match status" value="1"/>
</dbReference>
<keyword evidence="5" id="KW-1185">Reference proteome</keyword>
<dbReference type="Pfam" id="PF00588">
    <property type="entry name" value="SpoU_methylase"/>
    <property type="match status" value="1"/>
</dbReference>
<dbReference type="Proteomes" id="UP001156666">
    <property type="component" value="Unassembled WGS sequence"/>
</dbReference>
<evidence type="ECO:0000256" key="1">
    <source>
        <dbReference type="ARBA" id="ARBA00022603"/>
    </source>
</evidence>
<reference evidence="4" key="2">
    <citation type="submission" date="2023-01" db="EMBL/GenBank/DDBJ databases">
        <title>Draft genome sequence of Portibacter lacus strain NBRC 108769.</title>
        <authorList>
            <person name="Sun Q."/>
            <person name="Mori K."/>
        </authorList>
    </citation>
    <scope>NUCLEOTIDE SEQUENCE</scope>
    <source>
        <strain evidence="4">NBRC 108769</strain>
    </source>
</reference>
<dbReference type="PANTHER" id="PTHR43191:SF2">
    <property type="entry name" value="RRNA METHYLTRANSFERASE 3, MITOCHONDRIAL"/>
    <property type="match status" value="1"/>
</dbReference>